<dbReference type="FunFam" id="1.10.1200.10:FF:000008">
    <property type="entry name" value="Acyl carrier protein"/>
    <property type="match status" value="1"/>
</dbReference>
<evidence type="ECO:0000256" key="1">
    <source>
        <dbReference type="ARBA" id="ARBA00004173"/>
    </source>
</evidence>
<evidence type="ECO:0000256" key="9">
    <source>
        <dbReference type="ARBA" id="ARBA00022946"/>
    </source>
</evidence>
<evidence type="ECO:0000256" key="5">
    <source>
        <dbReference type="ARBA" id="ARBA00022516"/>
    </source>
</evidence>
<evidence type="ECO:0000256" key="10">
    <source>
        <dbReference type="ARBA" id="ARBA00022982"/>
    </source>
</evidence>
<dbReference type="PANTHER" id="PTHR20863">
    <property type="entry name" value="ACYL CARRIER PROTEIN"/>
    <property type="match status" value="1"/>
</dbReference>
<dbReference type="NCBIfam" id="TIGR00517">
    <property type="entry name" value="acyl_carrier"/>
    <property type="match status" value="1"/>
</dbReference>
<evidence type="ECO:0000256" key="14">
    <source>
        <dbReference type="RuleBase" id="RU000722"/>
    </source>
</evidence>
<dbReference type="STRING" id="283909.R7V158"/>
<keyword evidence="9" id="KW-0809">Transit peptide</keyword>
<evidence type="ECO:0000256" key="12">
    <source>
        <dbReference type="ARBA" id="ARBA00023128"/>
    </source>
</evidence>
<proteinExistence type="inferred from homology"/>
<keyword evidence="7" id="KW-0679">Respiratory chain</keyword>
<evidence type="ECO:0000256" key="6">
    <source>
        <dbReference type="ARBA" id="ARBA00022553"/>
    </source>
</evidence>
<reference evidence="17" key="3">
    <citation type="submission" date="2015-06" db="UniProtKB">
        <authorList>
            <consortium name="EnsemblMetazoa"/>
        </authorList>
    </citation>
    <scope>IDENTIFICATION</scope>
</reference>
<dbReference type="OMA" id="STTMFRT"/>
<dbReference type="PROSITE" id="PS00012">
    <property type="entry name" value="PHOSPHOPANTETHEINE"/>
    <property type="match status" value="1"/>
</dbReference>
<dbReference type="InterPro" id="IPR009081">
    <property type="entry name" value="PP-bd_ACP"/>
</dbReference>
<evidence type="ECO:0000313" key="18">
    <source>
        <dbReference type="Proteomes" id="UP000014760"/>
    </source>
</evidence>
<evidence type="ECO:0000256" key="13">
    <source>
        <dbReference type="ARBA" id="ARBA00023160"/>
    </source>
</evidence>
<evidence type="ECO:0000256" key="11">
    <source>
        <dbReference type="ARBA" id="ARBA00023098"/>
    </source>
</evidence>
<evidence type="ECO:0000256" key="7">
    <source>
        <dbReference type="ARBA" id="ARBA00022660"/>
    </source>
</evidence>
<evidence type="ECO:0000259" key="15">
    <source>
        <dbReference type="PROSITE" id="PS50075"/>
    </source>
</evidence>
<name>R7V158_CAPTE</name>
<dbReference type="Pfam" id="PF00550">
    <property type="entry name" value="PP-binding"/>
    <property type="match status" value="1"/>
</dbReference>
<dbReference type="Proteomes" id="UP000014760">
    <property type="component" value="Unassembled WGS sequence"/>
</dbReference>
<reference evidence="18" key="1">
    <citation type="submission" date="2012-12" db="EMBL/GenBank/DDBJ databases">
        <authorList>
            <person name="Hellsten U."/>
            <person name="Grimwood J."/>
            <person name="Chapman J.A."/>
            <person name="Shapiro H."/>
            <person name="Aerts A."/>
            <person name="Otillar R.P."/>
            <person name="Terry A.Y."/>
            <person name="Boore J.L."/>
            <person name="Simakov O."/>
            <person name="Marletaz F."/>
            <person name="Cho S.-J."/>
            <person name="Edsinger-Gonzales E."/>
            <person name="Havlak P."/>
            <person name="Kuo D.-H."/>
            <person name="Larsson T."/>
            <person name="Lv J."/>
            <person name="Arendt D."/>
            <person name="Savage R."/>
            <person name="Osoegawa K."/>
            <person name="de Jong P."/>
            <person name="Lindberg D.R."/>
            <person name="Seaver E.C."/>
            <person name="Weisblat D.A."/>
            <person name="Putnam N.H."/>
            <person name="Grigoriev I.V."/>
            <person name="Rokhsar D.S."/>
        </authorList>
    </citation>
    <scope>NUCLEOTIDE SEQUENCE</scope>
    <source>
        <strain evidence="18">I ESC-2004</strain>
    </source>
</reference>
<feature type="domain" description="Carrier" evidence="15">
    <location>
        <begin position="76"/>
        <end position="151"/>
    </location>
</feature>
<gene>
    <name evidence="16" type="ORF">CAPTEDRAFT_155954</name>
</gene>
<comment type="similarity">
    <text evidence="2">Belongs to the acyl carrier protein (ACP) family.</text>
</comment>
<protein>
    <recommendedName>
        <fullName evidence="14">Acyl carrier protein</fullName>
    </recommendedName>
</protein>
<sequence>MASLVRHARGFRSLSKSFNASVARDVASRATGVALYRFHSTINCQKRPKSASLFSESQNNASLGVRFYSHDPLSMTTIRDRVLLVLKLYDKVDPEKLTLESHFMNDLGLDSLDQVEVVMAMEDEFGFEIPDRDAEKLMRPADIVQYIADKEDVTQ</sequence>
<dbReference type="EnsemblMetazoa" id="CapteT155954">
    <property type="protein sequence ID" value="CapteP155954"/>
    <property type="gene ID" value="CapteG155954"/>
</dbReference>
<dbReference type="GO" id="GO:0000036">
    <property type="term" value="F:acyl carrier activity"/>
    <property type="evidence" value="ECO:0007669"/>
    <property type="project" value="TreeGrafter"/>
</dbReference>
<dbReference type="InterPro" id="IPR036736">
    <property type="entry name" value="ACP-like_sf"/>
</dbReference>
<keyword evidence="6" id="KW-0597">Phosphoprotein</keyword>
<keyword evidence="11" id="KW-0443">Lipid metabolism</keyword>
<organism evidence="16">
    <name type="scientific">Capitella teleta</name>
    <name type="common">Polychaete worm</name>
    <dbReference type="NCBI Taxonomy" id="283909"/>
    <lineage>
        <taxon>Eukaryota</taxon>
        <taxon>Metazoa</taxon>
        <taxon>Spiralia</taxon>
        <taxon>Lophotrochozoa</taxon>
        <taxon>Annelida</taxon>
        <taxon>Polychaeta</taxon>
        <taxon>Sedentaria</taxon>
        <taxon>Scolecida</taxon>
        <taxon>Capitellidae</taxon>
        <taxon>Capitella</taxon>
    </lineage>
</organism>
<dbReference type="AlphaFoldDB" id="R7V158"/>
<dbReference type="GO" id="GO:0045271">
    <property type="term" value="C:respiratory chain complex I"/>
    <property type="evidence" value="ECO:0007669"/>
    <property type="project" value="UniProtKB-ARBA"/>
</dbReference>
<keyword evidence="8" id="KW-0276">Fatty acid metabolism</keyword>
<evidence type="ECO:0000256" key="4">
    <source>
        <dbReference type="ARBA" id="ARBA00022450"/>
    </source>
</evidence>
<accession>R7V158</accession>
<dbReference type="PANTHER" id="PTHR20863:SF28">
    <property type="entry name" value="ACYL CARRIER PROTEIN, MITOCHONDRIAL"/>
    <property type="match status" value="1"/>
</dbReference>
<dbReference type="PROSITE" id="PS50075">
    <property type="entry name" value="CARRIER"/>
    <property type="match status" value="1"/>
</dbReference>
<keyword evidence="4 14" id="KW-0596">Phosphopantetheine</keyword>
<dbReference type="Gene3D" id="1.10.1200.10">
    <property type="entry name" value="ACP-like"/>
    <property type="match status" value="1"/>
</dbReference>
<dbReference type="FunCoup" id="R7V158">
    <property type="interactions" value="1597"/>
</dbReference>
<dbReference type="OrthoDB" id="448946at2759"/>
<keyword evidence="13 14" id="KW-0275">Fatty acid biosynthesis</keyword>
<reference evidence="16 18" key="2">
    <citation type="journal article" date="2013" name="Nature">
        <title>Insights into bilaterian evolution from three spiralian genomes.</title>
        <authorList>
            <person name="Simakov O."/>
            <person name="Marletaz F."/>
            <person name="Cho S.J."/>
            <person name="Edsinger-Gonzales E."/>
            <person name="Havlak P."/>
            <person name="Hellsten U."/>
            <person name="Kuo D.H."/>
            <person name="Larsson T."/>
            <person name="Lv J."/>
            <person name="Arendt D."/>
            <person name="Savage R."/>
            <person name="Osoegawa K."/>
            <person name="de Jong P."/>
            <person name="Grimwood J."/>
            <person name="Chapman J.A."/>
            <person name="Shapiro H."/>
            <person name="Aerts A."/>
            <person name="Otillar R.P."/>
            <person name="Terry A.Y."/>
            <person name="Boore J.L."/>
            <person name="Grigoriev I.V."/>
            <person name="Lindberg D.R."/>
            <person name="Seaver E.C."/>
            <person name="Weisblat D.A."/>
            <person name="Putnam N.H."/>
            <person name="Rokhsar D.S."/>
        </authorList>
    </citation>
    <scope>NUCLEOTIDE SEQUENCE</scope>
    <source>
        <strain evidence="16 18">I ESC-2004</strain>
    </source>
</reference>
<comment type="subcellular location">
    <subcellularLocation>
        <location evidence="1">Mitochondrion</location>
    </subcellularLocation>
</comment>
<dbReference type="SUPFAM" id="SSF47336">
    <property type="entry name" value="ACP-like"/>
    <property type="match status" value="1"/>
</dbReference>
<dbReference type="HOGENOM" id="CLU_108696_0_1_1"/>
<dbReference type="GO" id="GO:0000035">
    <property type="term" value="F:acyl binding"/>
    <property type="evidence" value="ECO:0007669"/>
    <property type="project" value="TreeGrafter"/>
</dbReference>
<dbReference type="GO" id="GO:0031966">
    <property type="term" value="C:mitochondrial membrane"/>
    <property type="evidence" value="ECO:0007669"/>
    <property type="project" value="UniProtKB-ARBA"/>
</dbReference>
<keyword evidence="18" id="KW-1185">Reference proteome</keyword>
<dbReference type="EMBL" id="AMQN01005475">
    <property type="status" value="NOT_ANNOTATED_CDS"/>
    <property type="molecule type" value="Genomic_DNA"/>
</dbReference>
<dbReference type="HAMAP" id="MF_01217">
    <property type="entry name" value="Acyl_carrier"/>
    <property type="match status" value="1"/>
</dbReference>
<dbReference type="EMBL" id="KB296106">
    <property type="protein sequence ID" value="ELU12264.1"/>
    <property type="molecule type" value="Genomic_DNA"/>
</dbReference>
<keyword evidence="12" id="KW-0496">Mitochondrion</keyword>
<evidence type="ECO:0000256" key="2">
    <source>
        <dbReference type="ARBA" id="ARBA00010930"/>
    </source>
</evidence>
<keyword evidence="5 14" id="KW-0444">Lipid biosynthesis</keyword>
<evidence type="ECO:0000256" key="3">
    <source>
        <dbReference type="ARBA" id="ARBA00022448"/>
    </source>
</evidence>
<keyword evidence="3" id="KW-0813">Transport</keyword>
<dbReference type="InterPro" id="IPR006162">
    <property type="entry name" value="Ppantetheine_attach_site"/>
</dbReference>
<keyword evidence="10" id="KW-0249">Electron transport</keyword>
<comment type="function">
    <text evidence="14">Carrier of the growing fatty acid chain in fatty acid biosynthesis.</text>
</comment>
<dbReference type="NCBIfam" id="NF002148">
    <property type="entry name" value="PRK00982.1-2"/>
    <property type="match status" value="1"/>
</dbReference>
<evidence type="ECO:0000256" key="8">
    <source>
        <dbReference type="ARBA" id="ARBA00022832"/>
    </source>
</evidence>
<evidence type="ECO:0000313" key="17">
    <source>
        <dbReference type="EnsemblMetazoa" id="CapteP155954"/>
    </source>
</evidence>
<evidence type="ECO:0000313" key="16">
    <source>
        <dbReference type="EMBL" id="ELU12264.1"/>
    </source>
</evidence>
<dbReference type="InterPro" id="IPR003231">
    <property type="entry name" value="ACP"/>
</dbReference>